<dbReference type="EMBL" id="CP016757">
    <property type="protein sequence ID" value="ANZ46711.1"/>
    <property type="molecule type" value="Genomic_DNA"/>
</dbReference>
<dbReference type="NCBIfam" id="NF033819">
    <property type="entry name" value="IS66_TnpB"/>
    <property type="match status" value="1"/>
</dbReference>
<reference evidence="1" key="1">
    <citation type="submission" date="2016-08" db="EMBL/GenBank/DDBJ databases">
        <title>Complete genome of Cloacibacillus porcorum.</title>
        <authorList>
            <person name="Looft T."/>
            <person name="Bayles D.O."/>
            <person name="Alt D.P."/>
        </authorList>
    </citation>
    <scope>NUCLEOTIDE SEQUENCE [LARGE SCALE GENOMIC DNA]</scope>
    <source>
        <strain evidence="1">CL-84</strain>
    </source>
</reference>
<dbReference type="InterPro" id="IPR008878">
    <property type="entry name" value="Transposase_IS66_Orf2"/>
</dbReference>
<organism evidence="1 3">
    <name type="scientific">Cloacibacillus porcorum</name>
    <dbReference type="NCBI Taxonomy" id="1197717"/>
    <lineage>
        <taxon>Bacteria</taxon>
        <taxon>Thermotogati</taxon>
        <taxon>Synergistota</taxon>
        <taxon>Synergistia</taxon>
        <taxon>Synergistales</taxon>
        <taxon>Synergistaceae</taxon>
        <taxon>Cloacibacillus</taxon>
    </lineage>
</organism>
<protein>
    <submittedName>
        <fullName evidence="1">Transposase</fullName>
    </submittedName>
</protein>
<evidence type="ECO:0000313" key="1">
    <source>
        <dbReference type="EMBL" id="ANZ45053.1"/>
    </source>
</evidence>
<dbReference type="RefSeq" id="WP_066744741.1">
    <property type="nucleotide sequence ID" value="NZ_CP016757.1"/>
</dbReference>
<name>A0A1B2I525_9BACT</name>
<dbReference type="OrthoDB" id="4956084at2"/>
<dbReference type="AlphaFoldDB" id="A0A1B2I525"/>
<dbReference type="KEGG" id="cpor:BED41_08150"/>
<gene>
    <name evidence="1" type="ORF">BED41_08150</name>
    <name evidence="2" type="ORF">BED41_14495</name>
</gene>
<sequence length="117" mass="13374">MIESGNKDIYIVCGATDMRKGVDGLAAIVNFRLACDFSGTSMFIFCNKSRNRVKIIEWDGDGFWLYQKRLERGTFPWPAEGSVKRMVITKDEFSCLFSGTKLRRRLSMDEVFPEVTA</sequence>
<dbReference type="KEGG" id="cpor:BED41_14495"/>
<dbReference type="PANTHER" id="PTHR36455:SF1">
    <property type="entry name" value="BLR8292 PROTEIN"/>
    <property type="match status" value="1"/>
</dbReference>
<evidence type="ECO:0000313" key="2">
    <source>
        <dbReference type="EMBL" id="ANZ46711.1"/>
    </source>
</evidence>
<evidence type="ECO:0000313" key="3">
    <source>
        <dbReference type="Proteomes" id="UP000093044"/>
    </source>
</evidence>
<dbReference type="GeneID" id="83059054"/>
<dbReference type="Pfam" id="PF05717">
    <property type="entry name" value="TnpB_IS66"/>
    <property type="match status" value="1"/>
</dbReference>
<dbReference type="Proteomes" id="UP000093044">
    <property type="component" value="Chromosome"/>
</dbReference>
<accession>A0A1B2I525</accession>
<proteinExistence type="predicted"/>
<dbReference type="PANTHER" id="PTHR36455">
    <property type="match status" value="1"/>
</dbReference>
<dbReference type="EMBL" id="CP016757">
    <property type="protein sequence ID" value="ANZ45053.1"/>
    <property type="molecule type" value="Genomic_DNA"/>
</dbReference>
<dbReference type="STRING" id="1197717.BED41_08150"/>
<keyword evidence="3" id="KW-1185">Reference proteome</keyword>